<organism evidence="2">
    <name type="scientific">Anguilla anguilla</name>
    <name type="common">European freshwater eel</name>
    <name type="synonym">Muraena anguilla</name>
    <dbReference type="NCBI Taxonomy" id="7936"/>
    <lineage>
        <taxon>Eukaryota</taxon>
        <taxon>Metazoa</taxon>
        <taxon>Chordata</taxon>
        <taxon>Craniata</taxon>
        <taxon>Vertebrata</taxon>
        <taxon>Euteleostomi</taxon>
        <taxon>Actinopterygii</taxon>
        <taxon>Neopterygii</taxon>
        <taxon>Teleostei</taxon>
        <taxon>Anguilliformes</taxon>
        <taxon>Anguillidae</taxon>
        <taxon>Anguilla</taxon>
    </lineage>
</organism>
<protein>
    <submittedName>
        <fullName evidence="2">Uncharacterized protein</fullName>
    </submittedName>
</protein>
<dbReference type="AlphaFoldDB" id="A0A0E9PVF8"/>
<proteinExistence type="predicted"/>
<reference evidence="2" key="2">
    <citation type="journal article" date="2015" name="Fish Shellfish Immunol.">
        <title>Early steps in the European eel (Anguilla anguilla)-Vibrio vulnificus interaction in the gills: Role of the RtxA13 toxin.</title>
        <authorList>
            <person name="Callol A."/>
            <person name="Pajuelo D."/>
            <person name="Ebbesson L."/>
            <person name="Teles M."/>
            <person name="MacKenzie S."/>
            <person name="Amaro C."/>
        </authorList>
    </citation>
    <scope>NUCLEOTIDE SEQUENCE</scope>
</reference>
<reference evidence="2" key="1">
    <citation type="submission" date="2014-11" db="EMBL/GenBank/DDBJ databases">
        <authorList>
            <person name="Amaro Gonzalez C."/>
        </authorList>
    </citation>
    <scope>NUCLEOTIDE SEQUENCE</scope>
</reference>
<keyword evidence="1" id="KW-1133">Transmembrane helix</keyword>
<evidence type="ECO:0000256" key="1">
    <source>
        <dbReference type="SAM" id="Phobius"/>
    </source>
</evidence>
<keyword evidence="1" id="KW-0812">Transmembrane</keyword>
<name>A0A0E9PVF8_ANGAN</name>
<sequence length="33" mass="3981">MFSTLHSFVITFLVFASYRPNFFLFLLLFSVFK</sequence>
<dbReference type="EMBL" id="GBXM01100492">
    <property type="protein sequence ID" value="JAH08085.1"/>
    <property type="molecule type" value="Transcribed_RNA"/>
</dbReference>
<feature type="transmembrane region" description="Helical" evidence="1">
    <location>
        <begin position="6"/>
        <end position="32"/>
    </location>
</feature>
<evidence type="ECO:0000313" key="2">
    <source>
        <dbReference type="EMBL" id="JAH08085.1"/>
    </source>
</evidence>
<keyword evidence="1" id="KW-0472">Membrane</keyword>
<accession>A0A0E9PVF8</accession>